<dbReference type="Proteomes" id="UP000005239">
    <property type="component" value="Unassembled WGS sequence"/>
</dbReference>
<accession>A0A2A6CRY5</accession>
<gene>
    <name evidence="2" type="primary">WBGene00108601</name>
</gene>
<protein>
    <submittedName>
        <fullName evidence="2">Uncharacterized protein</fullName>
    </submittedName>
</protein>
<evidence type="ECO:0000313" key="2">
    <source>
        <dbReference type="EnsemblMetazoa" id="PPA19047.1"/>
    </source>
</evidence>
<keyword evidence="3" id="KW-1185">Reference proteome</keyword>
<feature type="region of interest" description="Disordered" evidence="1">
    <location>
        <begin position="36"/>
        <end position="68"/>
    </location>
</feature>
<evidence type="ECO:0000313" key="3">
    <source>
        <dbReference type="Proteomes" id="UP000005239"/>
    </source>
</evidence>
<feature type="compositionally biased region" description="Basic and acidic residues" evidence="1">
    <location>
        <begin position="42"/>
        <end position="66"/>
    </location>
</feature>
<name>A0A2A6CRY5_PRIPA</name>
<dbReference type="EnsemblMetazoa" id="PPA19047.1">
    <property type="protein sequence ID" value="PPA19047.1"/>
    <property type="gene ID" value="WBGene00108601"/>
</dbReference>
<organism evidence="2 3">
    <name type="scientific">Pristionchus pacificus</name>
    <name type="common">Parasitic nematode worm</name>
    <dbReference type="NCBI Taxonomy" id="54126"/>
    <lineage>
        <taxon>Eukaryota</taxon>
        <taxon>Metazoa</taxon>
        <taxon>Ecdysozoa</taxon>
        <taxon>Nematoda</taxon>
        <taxon>Chromadorea</taxon>
        <taxon>Rhabditida</taxon>
        <taxon>Rhabditina</taxon>
        <taxon>Diplogasteromorpha</taxon>
        <taxon>Diplogasteroidea</taxon>
        <taxon>Neodiplogasteridae</taxon>
        <taxon>Pristionchus</taxon>
    </lineage>
</organism>
<sequence length="384" mass="41920">AIVWLQPEPLITSYQRRAFWWWDDGCSSYSSPHEGYCSPPERASERPASEGGGETRNERRRERGGEEEATGCCGRRDVLTLSLVSLLSLSDCRVTFDKADLLDHSDLQYSTTAPFSCPKGCSVYSPSRTTSIKPGNYLLKNTDFYAAEFTFYVVQKDAVNFDVPVYTTGGKVGVSNQRYVTFLTDMPGFRIKDINGDLSNDAVQVYTTGAQGLGTAHCKPVFTSRSADNAARSTLNILGPIATIDFGSSKSMHYATFVGDYSTIYTDVGTSSIYVSPGYVGCGGTQLYANDYITKIQKQFKAQKSGGMCVQVYADYAISSVTSALSISVNKENLTLTDTGVLSKRYDGTNFDISLLWNKQGDRDSTQFAAQIDLLAKADCAAKG</sequence>
<reference evidence="2" key="2">
    <citation type="submission" date="2022-06" db="UniProtKB">
        <authorList>
            <consortium name="EnsemblMetazoa"/>
        </authorList>
    </citation>
    <scope>IDENTIFICATION</scope>
    <source>
        <strain evidence="2">PS312</strain>
    </source>
</reference>
<evidence type="ECO:0000256" key="1">
    <source>
        <dbReference type="SAM" id="MobiDB-lite"/>
    </source>
</evidence>
<dbReference type="AlphaFoldDB" id="A0A2A6CRY5"/>
<accession>A0A8R1YFC3</accession>
<reference evidence="3" key="1">
    <citation type="journal article" date="2008" name="Nat. Genet.">
        <title>The Pristionchus pacificus genome provides a unique perspective on nematode lifestyle and parasitism.</title>
        <authorList>
            <person name="Dieterich C."/>
            <person name="Clifton S.W."/>
            <person name="Schuster L.N."/>
            <person name="Chinwalla A."/>
            <person name="Delehaunty K."/>
            <person name="Dinkelacker I."/>
            <person name="Fulton L."/>
            <person name="Fulton R."/>
            <person name="Godfrey J."/>
            <person name="Minx P."/>
            <person name="Mitreva M."/>
            <person name="Roeseler W."/>
            <person name="Tian H."/>
            <person name="Witte H."/>
            <person name="Yang S.P."/>
            <person name="Wilson R.K."/>
            <person name="Sommer R.J."/>
        </authorList>
    </citation>
    <scope>NUCLEOTIDE SEQUENCE [LARGE SCALE GENOMIC DNA]</scope>
    <source>
        <strain evidence="3">PS312</strain>
    </source>
</reference>
<proteinExistence type="predicted"/>